<reference evidence="4" key="1">
    <citation type="journal article" date="2013" name="Nature">
        <title>Pan genome of the phytoplankton Emiliania underpins its global distribution.</title>
        <authorList>
            <person name="Read B.A."/>
            <person name="Kegel J."/>
            <person name="Klute M.J."/>
            <person name="Kuo A."/>
            <person name="Lefebvre S.C."/>
            <person name="Maumus F."/>
            <person name="Mayer C."/>
            <person name="Miller J."/>
            <person name="Monier A."/>
            <person name="Salamov A."/>
            <person name="Young J."/>
            <person name="Aguilar M."/>
            <person name="Claverie J.M."/>
            <person name="Frickenhaus S."/>
            <person name="Gonzalez K."/>
            <person name="Herman E.K."/>
            <person name="Lin Y.C."/>
            <person name="Napier J."/>
            <person name="Ogata H."/>
            <person name="Sarno A.F."/>
            <person name="Shmutz J."/>
            <person name="Schroeder D."/>
            <person name="de Vargas C."/>
            <person name="Verret F."/>
            <person name="von Dassow P."/>
            <person name="Valentin K."/>
            <person name="Van de Peer Y."/>
            <person name="Wheeler G."/>
            <person name="Dacks J.B."/>
            <person name="Delwiche C.F."/>
            <person name="Dyhrman S.T."/>
            <person name="Glockner G."/>
            <person name="John U."/>
            <person name="Richards T."/>
            <person name="Worden A.Z."/>
            <person name="Zhang X."/>
            <person name="Grigoriev I.V."/>
            <person name="Allen A.E."/>
            <person name="Bidle K."/>
            <person name="Borodovsky M."/>
            <person name="Bowler C."/>
            <person name="Brownlee C."/>
            <person name="Cock J.M."/>
            <person name="Elias M."/>
            <person name="Gladyshev V.N."/>
            <person name="Groth M."/>
            <person name="Guda C."/>
            <person name="Hadaegh A."/>
            <person name="Iglesias-Rodriguez M.D."/>
            <person name="Jenkins J."/>
            <person name="Jones B.M."/>
            <person name="Lawson T."/>
            <person name="Leese F."/>
            <person name="Lindquist E."/>
            <person name="Lobanov A."/>
            <person name="Lomsadze A."/>
            <person name="Malik S.B."/>
            <person name="Marsh M.E."/>
            <person name="Mackinder L."/>
            <person name="Mock T."/>
            <person name="Mueller-Roeber B."/>
            <person name="Pagarete A."/>
            <person name="Parker M."/>
            <person name="Probert I."/>
            <person name="Quesneville H."/>
            <person name="Raines C."/>
            <person name="Rensing S.A."/>
            <person name="Riano-Pachon D.M."/>
            <person name="Richier S."/>
            <person name="Rokitta S."/>
            <person name="Shiraiwa Y."/>
            <person name="Soanes D.M."/>
            <person name="van der Giezen M."/>
            <person name="Wahlund T.M."/>
            <person name="Williams B."/>
            <person name="Wilson W."/>
            <person name="Wolfe G."/>
            <person name="Wurch L.L."/>
        </authorList>
    </citation>
    <scope>NUCLEOTIDE SEQUENCE</scope>
</reference>
<accession>A0A0D3IA28</accession>
<dbReference type="KEGG" id="ehx:EMIHUDRAFT_217657"/>
<dbReference type="Gene3D" id="3.40.720.10">
    <property type="entry name" value="Alkaline Phosphatase, subunit A"/>
    <property type="match status" value="1"/>
</dbReference>
<protein>
    <recommendedName>
        <fullName evidence="2">Sulfatase N-terminal domain-containing protein</fullName>
    </recommendedName>
</protein>
<sequence>MESQAITWMDDAVESLMAKVDELGMREQTMTIYISDHQADVIGKGTCYWATNVPFIVNWPGIVAPAVAGTSLLTYHLDVFPTILDYAGAQPPLASDRIDVTAVEPPEGPTRVLLACGGGIADRKCEGMPERTALLHEKYGVRCCSDSARTVTMGPATEKAPTWPKGEGCSVWAESDDGLGPGGVAQCRKSSTYAEAEAACHAAGARLCTAPEIRAGCTQSTGCALDGALVWTSNLTSSTPDSVQLDGKSLRPILEGGPVDSAGEPAPWLWRMYILLEVFYTRAVVSWDGWKYLAKRFPPEIQAIADQGIPVDHQGLPPGHRQYLRLFKGELPEHYPFYLDDDQLYKIYDDQNTYLNETINLYDSTDPAAVGALALLEEAMRDASAALPHTFGEFAS</sequence>
<reference evidence="3" key="2">
    <citation type="submission" date="2024-10" db="UniProtKB">
        <authorList>
            <consortium name="EnsemblProtists"/>
        </authorList>
    </citation>
    <scope>IDENTIFICATION</scope>
</reference>
<keyword evidence="4" id="KW-1185">Reference proteome</keyword>
<dbReference type="SUPFAM" id="SSF53649">
    <property type="entry name" value="Alkaline phosphatase-like"/>
    <property type="match status" value="1"/>
</dbReference>
<dbReference type="InterPro" id="IPR000917">
    <property type="entry name" value="Sulfatase_N"/>
</dbReference>
<dbReference type="RefSeq" id="XP_005760542.1">
    <property type="nucleotide sequence ID" value="XM_005760485.1"/>
</dbReference>
<dbReference type="GO" id="GO:0004065">
    <property type="term" value="F:arylsulfatase activity"/>
    <property type="evidence" value="ECO:0007669"/>
    <property type="project" value="TreeGrafter"/>
</dbReference>
<proteinExistence type="inferred from homology"/>
<dbReference type="HOGENOM" id="CLU_697256_0_0_1"/>
<dbReference type="PANTHER" id="PTHR42693:SF33">
    <property type="entry name" value="ARYLSULFATASE"/>
    <property type="match status" value="1"/>
</dbReference>
<dbReference type="Proteomes" id="UP000013827">
    <property type="component" value="Unassembled WGS sequence"/>
</dbReference>
<dbReference type="Pfam" id="PF00884">
    <property type="entry name" value="Sulfatase"/>
    <property type="match status" value="1"/>
</dbReference>
<dbReference type="PaxDb" id="2903-EOD08113"/>
<feature type="domain" description="Sulfatase N-terminal" evidence="2">
    <location>
        <begin position="4"/>
        <end position="89"/>
    </location>
</feature>
<organism evidence="3 4">
    <name type="scientific">Emiliania huxleyi (strain CCMP1516)</name>
    <dbReference type="NCBI Taxonomy" id="280463"/>
    <lineage>
        <taxon>Eukaryota</taxon>
        <taxon>Haptista</taxon>
        <taxon>Haptophyta</taxon>
        <taxon>Prymnesiophyceae</taxon>
        <taxon>Isochrysidales</taxon>
        <taxon>Noelaerhabdaceae</taxon>
        <taxon>Emiliania</taxon>
    </lineage>
</organism>
<evidence type="ECO:0000256" key="1">
    <source>
        <dbReference type="ARBA" id="ARBA00008779"/>
    </source>
</evidence>
<name>A0A0D3IA28_EMIH1</name>
<dbReference type="GeneID" id="17254303"/>
<evidence type="ECO:0000259" key="2">
    <source>
        <dbReference type="Pfam" id="PF00884"/>
    </source>
</evidence>
<dbReference type="PANTHER" id="PTHR42693">
    <property type="entry name" value="ARYLSULFATASE FAMILY MEMBER"/>
    <property type="match status" value="1"/>
</dbReference>
<evidence type="ECO:0000313" key="4">
    <source>
        <dbReference type="Proteomes" id="UP000013827"/>
    </source>
</evidence>
<dbReference type="AlphaFoldDB" id="A0A0D3IA28"/>
<dbReference type="InterPro" id="IPR050738">
    <property type="entry name" value="Sulfatase"/>
</dbReference>
<dbReference type="EnsemblProtists" id="EOD08113">
    <property type="protein sequence ID" value="EOD08113"/>
    <property type="gene ID" value="EMIHUDRAFT_217657"/>
</dbReference>
<dbReference type="InterPro" id="IPR017850">
    <property type="entry name" value="Alkaline_phosphatase_core_sf"/>
</dbReference>
<evidence type="ECO:0000313" key="3">
    <source>
        <dbReference type="EnsemblProtists" id="EOD08113"/>
    </source>
</evidence>
<comment type="similarity">
    <text evidence="1">Belongs to the sulfatase family.</text>
</comment>